<name>A0A511NAZ4_DEIC1</name>
<keyword evidence="4" id="KW-1185">Reference proteome</keyword>
<accession>A0A511NAZ4</accession>
<gene>
    <name evidence="3" type="ORF">DC3_53230</name>
</gene>
<evidence type="ECO:0000313" key="4">
    <source>
        <dbReference type="Proteomes" id="UP000321306"/>
    </source>
</evidence>
<dbReference type="SUPFAM" id="SSF51430">
    <property type="entry name" value="NAD(P)-linked oxidoreductase"/>
    <property type="match status" value="1"/>
</dbReference>
<dbReference type="CDD" id="cd19086">
    <property type="entry name" value="AKR_AKR11C1"/>
    <property type="match status" value="1"/>
</dbReference>
<dbReference type="Proteomes" id="UP000321306">
    <property type="component" value="Unassembled WGS sequence"/>
</dbReference>
<dbReference type="InterPro" id="IPR023210">
    <property type="entry name" value="NADP_OxRdtase_dom"/>
</dbReference>
<dbReference type="GO" id="GO:0005737">
    <property type="term" value="C:cytoplasm"/>
    <property type="evidence" value="ECO:0007669"/>
    <property type="project" value="TreeGrafter"/>
</dbReference>
<evidence type="ECO:0000256" key="1">
    <source>
        <dbReference type="ARBA" id="ARBA00023002"/>
    </source>
</evidence>
<evidence type="ECO:0000313" key="3">
    <source>
        <dbReference type="EMBL" id="GEM49688.1"/>
    </source>
</evidence>
<keyword evidence="1" id="KW-0560">Oxidoreductase</keyword>
<feature type="domain" description="NADP-dependent oxidoreductase" evidence="2">
    <location>
        <begin position="13"/>
        <end position="321"/>
    </location>
</feature>
<protein>
    <submittedName>
        <fullName evidence="3">Oxidoreductase</fullName>
    </submittedName>
</protein>
<dbReference type="InterPro" id="IPR050791">
    <property type="entry name" value="Aldo-Keto_reductase"/>
</dbReference>
<dbReference type="Gene3D" id="3.20.20.100">
    <property type="entry name" value="NADP-dependent oxidoreductase domain"/>
    <property type="match status" value="1"/>
</dbReference>
<dbReference type="PANTHER" id="PTHR43625">
    <property type="entry name" value="AFLATOXIN B1 ALDEHYDE REDUCTASE"/>
    <property type="match status" value="1"/>
</dbReference>
<evidence type="ECO:0000259" key="2">
    <source>
        <dbReference type="Pfam" id="PF00248"/>
    </source>
</evidence>
<dbReference type="AlphaFoldDB" id="A0A511NAZ4"/>
<proteinExistence type="predicted"/>
<dbReference type="OrthoDB" id="9773828at2"/>
<reference evidence="3 4" key="1">
    <citation type="submission" date="2019-07" db="EMBL/GenBank/DDBJ databases">
        <title>Whole genome shotgun sequence of Deinococcus cellulosilyticus NBRC 106333.</title>
        <authorList>
            <person name="Hosoyama A."/>
            <person name="Uohara A."/>
            <person name="Ohji S."/>
            <person name="Ichikawa N."/>
        </authorList>
    </citation>
    <scope>NUCLEOTIDE SEQUENCE [LARGE SCALE GENOMIC DNA]</scope>
    <source>
        <strain evidence="3 4">NBRC 106333</strain>
    </source>
</reference>
<dbReference type="RefSeq" id="WP_146890691.1">
    <property type="nucleotide sequence ID" value="NZ_BJXB01000040.1"/>
</dbReference>
<dbReference type="PANTHER" id="PTHR43625:SF40">
    <property type="entry name" value="ALDO-KETO REDUCTASE YAKC [NADP(+)]"/>
    <property type="match status" value="1"/>
</dbReference>
<dbReference type="EMBL" id="BJXB01000040">
    <property type="protein sequence ID" value="GEM49688.1"/>
    <property type="molecule type" value="Genomic_DNA"/>
</dbReference>
<dbReference type="GO" id="GO:0016491">
    <property type="term" value="F:oxidoreductase activity"/>
    <property type="evidence" value="ECO:0007669"/>
    <property type="project" value="UniProtKB-KW"/>
</dbReference>
<dbReference type="InterPro" id="IPR036812">
    <property type="entry name" value="NAD(P)_OxRdtase_dom_sf"/>
</dbReference>
<dbReference type="Pfam" id="PF00248">
    <property type="entry name" value="Aldo_ket_red"/>
    <property type="match status" value="1"/>
</dbReference>
<sequence>MKRKIGTREVSALGMGCWAIGGEWFAGTQPLGWGKVDDQESIRALHAALELGITLYDTADIYGCGHSERILGEAFGGRDDIFIATKFGNVPDEATKQVLGEDTSPEYIVQACEASLKRLRREHIDLYQLHINFHDLDTSFRIAETLERLAEEGKIRAFGWSTDDPERAKAWKQYPHYQAVQHSLNVMQSTPEMLKVCEELDLASINRGPLAMGLLTGKFSAGHQLSDTDIRAKSPDWMVASGWFEHGKPGKAFLKRLESVREVLASDGRTLGQGALAWIWATSEKTIPIPGFRTVKQVQENAGALQYGPLRAEQLQEVERLLGRA</sequence>
<comment type="caution">
    <text evidence="3">The sequence shown here is derived from an EMBL/GenBank/DDBJ whole genome shotgun (WGS) entry which is preliminary data.</text>
</comment>
<organism evidence="3 4">
    <name type="scientific">Deinococcus cellulosilyticus (strain DSM 18568 / NBRC 106333 / KACC 11606 / 5516J-15)</name>
    <dbReference type="NCBI Taxonomy" id="1223518"/>
    <lineage>
        <taxon>Bacteria</taxon>
        <taxon>Thermotogati</taxon>
        <taxon>Deinococcota</taxon>
        <taxon>Deinococci</taxon>
        <taxon>Deinococcales</taxon>
        <taxon>Deinococcaceae</taxon>
        <taxon>Deinococcus</taxon>
    </lineage>
</organism>